<evidence type="ECO:0000313" key="3">
    <source>
        <dbReference type="Proteomes" id="UP000799772"/>
    </source>
</evidence>
<evidence type="ECO:0000256" key="1">
    <source>
        <dbReference type="SAM" id="MobiDB-lite"/>
    </source>
</evidence>
<feature type="compositionally biased region" description="Basic and acidic residues" evidence="1">
    <location>
        <begin position="1"/>
        <end position="10"/>
    </location>
</feature>
<organism evidence="2 3">
    <name type="scientific">Rhizodiscina lignyota</name>
    <dbReference type="NCBI Taxonomy" id="1504668"/>
    <lineage>
        <taxon>Eukaryota</taxon>
        <taxon>Fungi</taxon>
        <taxon>Dikarya</taxon>
        <taxon>Ascomycota</taxon>
        <taxon>Pezizomycotina</taxon>
        <taxon>Dothideomycetes</taxon>
        <taxon>Pleosporomycetidae</taxon>
        <taxon>Aulographales</taxon>
        <taxon>Rhizodiscinaceae</taxon>
        <taxon>Rhizodiscina</taxon>
    </lineage>
</organism>
<keyword evidence="3" id="KW-1185">Reference proteome</keyword>
<dbReference type="Proteomes" id="UP000799772">
    <property type="component" value="Unassembled WGS sequence"/>
</dbReference>
<proteinExistence type="predicted"/>
<evidence type="ECO:0000313" key="2">
    <source>
        <dbReference type="EMBL" id="KAF2103449.1"/>
    </source>
</evidence>
<dbReference type="AlphaFoldDB" id="A0A9P4MFD8"/>
<accession>A0A9P4MFD8</accession>
<sequence>MDSTRDRSYPEGHQYLTPNDVLRHRPGGQPAMGGAVYASAGDASGASSAGWAAINSAPAVQSPTLGTQGQAYIDPKQLQHPNRPAAIDLWRDLQRILKGGNAGRVNESDIRHFATPLLELAWEWLNDELRVVLWKNSICDTNGMAKLEGPEGDRQIDLRAYFQFVMEMMERSWSLREKSVEWFSRRPLPQVEDPEVVLKVKRLAENLNERHPGWGIIQGLRNGGTPVV</sequence>
<feature type="region of interest" description="Disordered" evidence="1">
    <location>
        <begin position="1"/>
        <end position="28"/>
    </location>
</feature>
<protein>
    <submittedName>
        <fullName evidence="2">Uncharacterized protein</fullName>
    </submittedName>
</protein>
<comment type="caution">
    <text evidence="2">The sequence shown here is derived from an EMBL/GenBank/DDBJ whole genome shotgun (WGS) entry which is preliminary data.</text>
</comment>
<dbReference type="EMBL" id="ML978122">
    <property type="protein sequence ID" value="KAF2103449.1"/>
    <property type="molecule type" value="Genomic_DNA"/>
</dbReference>
<name>A0A9P4MFD8_9PEZI</name>
<gene>
    <name evidence="2" type="ORF">NA57DRAFT_72425</name>
</gene>
<reference evidence="2" key="1">
    <citation type="journal article" date="2020" name="Stud. Mycol.">
        <title>101 Dothideomycetes genomes: a test case for predicting lifestyles and emergence of pathogens.</title>
        <authorList>
            <person name="Haridas S."/>
            <person name="Albert R."/>
            <person name="Binder M."/>
            <person name="Bloem J."/>
            <person name="Labutti K."/>
            <person name="Salamov A."/>
            <person name="Andreopoulos B."/>
            <person name="Baker S."/>
            <person name="Barry K."/>
            <person name="Bills G."/>
            <person name="Bluhm B."/>
            <person name="Cannon C."/>
            <person name="Castanera R."/>
            <person name="Culley D."/>
            <person name="Daum C."/>
            <person name="Ezra D."/>
            <person name="Gonzalez J."/>
            <person name="Henrissat B."/>
            <person name="Kuo A."/>
            <person name="Liang C."/>
            <person name="Lipzen A."/>
            <person name="Lutzoni F."/>
            <person name="Magnuson J."/>
            <person name="Mondo S."/>
            <person name="Nolan M."/>
            <person name="Ohm R."/>
            <person name="Pangilinan J."/>
            <person name="Park H.-J."/>
            <person name="Ramirez L."/>
            <person name="Alfaro M."/>
            <person name="Sun H."/>
            <person name="Tritt A."/>
            <person name="Yoshinaga Y."/>
            <person name="Zwiers L.-H."/>
            <person name="Turgeon B."/>
            <person name="Goodwin S."/>
            <person name="Spatafora J."/>
            <person name="Crous P."/>
            <person name="Grigoriev I."/>
        </authorList>
    </citation>
    <scope>NUCLEOTIDE SEQUENCE</scope>
    <source>
        <strain evidence="2">CBS 133067</strain>
    </source>
</reference>